<dbReference type="EMBL" id="JANIID010000018">
    <property type="protein sequence ID" value="MCQ8772082.1"/>
    <property type="molecule type" value="Genomic_DNA"/>
</dbReference>
<protein>
    <submittedName>
        <fullName evidence="1">Uncharacterized protein</fullName>
    </submittedName>
</protein>
<keyword evidence="2" id="KW-1185">Reference proteome</keyword>
<evidence type="ECO:0000313" key="1">
    <source>
        <dbReference type="EMBL" id="MCQ8772082.1"/>
    </source>
</evidence>
<comment type="caution">
    <text evidence="1">The sequence shown here is derived from an EMBL/GenBank/DDBJ whole genome shotgun (WGS) entry which is preliminary data.</text>
</comment>
<sequence>MVQPEDDVPATPVAPVVLPAPRSAAVTPAPEPAGVDPGLVLEDLTREQVLDWRNRAAADHQIVHDHIARYGEQSAQRLFTRVLVATVQRLSGLGHLDLGYTPCGQA</sequence>
<dbReference type="Proteomes" id="UP001142374">
    <property type="component" value="Unassembled WGS sequence"/>
</dbReference>
<accession>A0A9X2LIT5</accession>
<evidence type="ECO:0000313" key="2">
    <source>
        <dbReference type="Proteomes" id="UP001142374"/>
    </source>
</evidence>
<organism evidence="1 2">
    <name type="scientific">Streptomyces telluris</name>
    <dbReference type="NCBI Taxonomy" id="2720021"/>
    <lineage>
        <taxon>Bacteria</taxon>
        <taxon>Bacillati</taxon>
        <taxon>Actinomycetota</taxon>
        <taxon>Actinomycetes</taxon>
        <taxon>Kitasatosporales</taxon>
        <taxon>Streptomycetaceae</taxon>
        <taxon>Streptomyces</taxon>
    </lineage>
</organism>
<dbReference type="RefSeq" id="WP_206329387.1">
    <property type="nucleotide sequence ID" value="NZ_JAATER010000129.1"/>
</dbReference>
<proteinExistence type="predicted"/>
<name>A0A9X2LIT5_9ACTN</name>
<dbReference type="AlphaFoldDB" id="A0A9X2LIT5"/>
<reference evidence="1" key="1">
    <citation type="submission" date="2022-06" db="EMBL/GenBank/DDBJ databases">
        <title>WGS of actinobacteria.</title>
        <authorList>
            <person name="Thawai C."/>
        </authorList>
    </citation>
    <scope>NUCLEOTIDE SEQUENCE</scope>
    <source>
        <strain evidence="1">AA8</strain>
    </source>
</reference>
<gene>
    <name evidence="1" type="ORF">NQU55_20235</name>
</gene>